<dbReference type="SUPFAM" id="SSF54236">
    <property type="entry name" value="Ubiquitin-like"/>
    <property type="match status" value="1"/>
</dbReference>
<dbReference type="STRING" id="106004.A0A1Y2ET99"/>
<dbReference type="InterPro" id="IPR000626">
    <property type="entry name" value="Ubiquitin-like_dom"/>
</dbReference>
<name>A0A1Y2ET99_9BASI</name>
<dbReference type="InterPro" id="IPR029071">
    <property type="entry name" value="Ubiquitin-like_domsf"/>
</dbReference>
<gene>
    <name evidence="3" type="ORF">BCR35DRAFT_139318</name>
</gene>
<keyword evidence="4" id="KW-1185">Reference proteome</keyword>
<reference evidence="3 4" key="1">
    <citation type="submission" date="2016-07" db="EMBL/GenBank/DDBJ databases">
        <title>Pervasive Adenine N6-methylation of Active Genes in Fungi.</title>
        <authorList>
            <consortium name="DOE Joint Genome Institute"/>
            <person name="Mondo S.J."/>
            <person name="Dannebaum R.O."/>
            <person name="Kuo R.C."/>
            <person name="Labutti K."/>
            <person name="Haridas S."/>
            <person name="Kuo A."/>
            <person name="Salamov A."/>
            <person name="Ahrendt S.R."/>
            <person name="Lipzen A."/>
            <person name="Sullivan W."/>
            <person name="Andreopoulos W.B."/>
            <person name="Clum A."/>
            <person name="Lindquist E."/>
            <person name="Daum C."/>
            <person name="Ramamoorthy G.K."/>
            <person name="Gryganskyi A."/>
            <person name="Culley D."/>
            <person name="Magnuson J.K."/>
            <person name="James T.Y."/>
            <person name="O'Malley M.A."/>
            <person name="Stajich J.E."/>
            <person name="Spatafora J.W."/>
            <person name="Visel A."/>
            <person name="Grigoriev I.V."/>
        </authorList>
    </citation>
    <scope>NUCLEOTIDE SEQUENCE [LARGE SCALE GENOMIC DNA]</scope>
    <source>
        <strain evidence="3 4">62-1032</strain>
    </source>
</reference>
<evidence type="ECO:0000313" key="3">
    <source>
        <dbReference type="EMBL" id="ORY74788.1"/>
    </source>
</evidence>
<feature type="region of interest" description="Disordered" evidence="1">
    <location>
        <begin position="194"/>
        <end position="222"/>
    </location>
</feature>
<protein>
    <recommendedName>
        <fullName evidence="2">Ubiquitin-like domain-containing protein</fullName>
    </recommendedName>
</protein>
<comment type="caution">
    <text evidence="3">The sequence shown here is derived from an EMBL/GenBank/DDBJ whole genome shotgun (WGS) entry which is preliminary data.</text>
</comment>
<dbReference type="Gene3D" id="3.10.20.90">
    <property type="entry name" value="Phosphatidylinositol 3-kinase Catalytic Subunit, Chain A, domain 1"/>
    <property type="match status" value="1"/>
</dbReference>
<dbReference type="InParanoid" id="A0A1Y2ET99"/>
<dbReference type="EMBL" id="MCGR01000040">
    <property type="protein sequence ID" value="ORY74788.1"/>
    <property type="molecule type" value="Genomic_DNA"/>
</dbReference>
<evidence type="ECO:0000313" key="4">
    <source>
        <dbReference type="Proteomes" id="UP000193467"/>
    </source>
</evidence>
<evidence type="ECO:0000259" key="2">
    <source>
        <dbReference type="PROSITE" id="PS50053"/>
    </source>
</evidence>
<dbReference type="InterPro" id="IPR039540">
    <property type="entry name" value="UBL3-like_ubiquitin_dom"/>
</dbReference>
<dbReference type="OrthoDB" id="1043111at2759"/>
<dbReference type="PROSITE" id="PS50053">
    <property type="entry name" value="UBIQUITIN_2"/>
    <property type="match status" value="1"/>
</dbReference>
<organism evidence="3 4">
    <name type="scientific">Leucosporidium creatinivorum</name>
    <dbReference type="NCBI Taxonomy" id="106004"/>
    <lineage>
        <taxon>Eukaryota</taxon>
        <taxon>Fungi</taxon>
        <taxon>Dikarya</taxon>
        <taxon>Basidiomycota</taxon>
        <taxon>Pucciniomycotina</taxon>
        <taxon>Microbotryomycetes</taxon>
        <taxon>Leucosporidiales</taxon>
        <taxon>Leucosporidium</taxon>
    </lineage>
</organism>
<evidence type="ECO:0000256" key="1">
    <source>
        <dbReference type="SAM" id="MobiDB-lite"/>
    </source>
</evidence>
<dbReference type="Pfam" id="PF13881">
    <property type="entry name" value="Rad60-SLD_2"/>
    <property type="match status" value="1"/>
</dbReference>
<accession>A0A1Y2ET99</accession>
<feature type="region of interest" description="Disordered" evidence="1">
    <location>
        <begin position="1"/>
        <end position="126"/>
    </location>
</feature>
<feature type="compositionally biased region" description="Low complexity" evidence="1">
    <location>
        <begin position="1"/>
        <end position="47"/>
    </location>
</feature>
<dbReference type="Proteomes" id="UP000193467">
    <property type="component" value="Unassembled WGS sequence"/>
</dbReference>
<feature type="domain" description="Ubiquitin-like" evidence="2">
    <location>
        <begin position="130"/>
        <end position="201"/>
    </location>
</feature>
<feature type="compositionally biased region" description="Polar residues" evidence="1">
    <location>
        <begin position="95"/>
        <end position="106"/>
    </location>
</feature>
<proteinExistence type="predicted"/>
<feature type="compositionally biased region" description="Pro residues" evidence="1">
    <location>
        <begin position="201"/>
        <end position="211"/>
    </location>
</feature>
<dbReference type="AlphaFoldDB" id="A0A1Y2ET99"/>
<sequence length="258" mass="27447">MASPTLSSPLEPTTSTSLSHPNTSSLSISRALSSTPTESPLLDADSPSLDKDDDDDALQAAAQKGRRRSSIQAPGLVQYQPTASLPPTQPDIPGSPSSTTGFQLPTTAGGAAVASEQQQQQQQVGTGEPLLVEFLLVSGKRTRWTVGNEATVREVREAVWRGWPEEWRGQEESPPSAESLRLYLGKFLDDKRTLGSYGLTPTPPTPSPPPNDDSSASPPAPTIIHLNIRPLATEGEYQDDLLKPSKSTNMCGSCCTIS</sequence>